<dbReference type="AlphaFoldDB" id="A0A8J8CK82"/>
<proteinExistence type="predicted"/>
<reference evidence="2" key="1">
    <citation type="submission" date="2019-12" db="EMBL/GenBank/DDBJ databases">
        <title>High-Quality draft genome sequences of three cyanobacteria isolated from the limestone walls of the Old Cathedral of Coimbra.</title>
        <authorList>
            <person name="Tiago I."/>
            <person name="Soares F."/>
            <person name="Portugal A."/>
        </authorList>
    </citation>
    <scope>NUCLEOTIDE SEQUENCE</scope>
    <source>
        <strain evidence="2">A</strain>
    </source>
</reference>
<keyword evidence="3" id="KW-1185">Reference proteome</keyword>
<dbReference type="EMBL" id="WVIE01000015">
    <property type="protein sequence ID" value="NDJ18336.1"/>
    <property type="molecule type" value="Genomic_DNA"/>
</dbReference>
<evidence type="ECO:0000313" key="2">
    <source>
        <dbReference type="EMBL" id="NDJ18336.1"/>
    </source>
</evidence>
<feature type="region of interest" description="Disordered" evidence="1">
    <location>
        <begin position="29"/>
        <end position="70"/>
    </location>
</feature>
<organism evidence="2 3">
    <name type="scientific">Myxacorys almedinensis A</name>
    <dbReference type="NCBI Taxonomy" id="2690445"/>
    <lineage>
        <taxon>Bacteria</taxon>
        <taxon>Bacillati</taxon>
        <taxon>Cyanobacteriota</taxon>
        <taxon>Cyanophyceae</taxon>
        <taxon>Leptolyngbyales</taxon>
        <taxon>Leptolyngbyaceae</taxon>
        <taxon>Myxacorys</taxon>
        <taxon>Myxacorys almedinensis</taxon>
    </lineage>
</organism>
<comment type="caution">
    <text evidence="2">The sequence shown here is derived from an EMBL/GenBank/DDBJ whole genome shotgun (WGS) entry which is preliminary data.</text>
</comment>
<evidence type="ECO:0000313" key="3">
    <source>
        <dbReference type="Proteomes" id="UP000646053"/>
    </source>
</evidence>
<dbReference type="Proteomes" id="UP000646053">
    <property type="component" value="Unassembled WGS sequence"/>
</dbReference>
<dbReference type="RefSeq" id="WP_162423864.1">
    <property type="nucleotide sequence ID" value="NZ_WVIE01000015.1"/>
</dbReference>
<evidence type="ECO:0000256" key="1">
    <source>
        <dbReference type="SAM" id="MobiDB-lite"/>
    </source>
</evidence>
<gene>
    <name evidence="2" type="ORF">GS601_13720</name>
</gene>
<dbReference type="Gene3D" id="2.30.30.40">
    <property type="entry name" value="SH3 Domains"/>
    <property type="match status" value="1"/>
</dbReference>
<name>A0A8J8CK82_9CYAN</name>
<accession>A0A8J8CK82</accession>
<sequence>MQKAPLMIAIAAICAGGIGIGIAATSNRSAPRVAVSPSSQPSSSATPSPATSPVVTTSPPPPKPAPLDDFPHQRLVFRDEVNGSPFAPFRDRARAAIKRRDVAFMKSVVPKAGIGVGYGAPQTLQQWTLENPNAPFWSVLEKAIIGPCSLSNVRSESVPMVRSEQTADGFVCSNAGGEFEKQYPPSPGTQGVGHLIDKVIIEGEHVNVRAQPTTNSAIVARLSNEVVKLDQKSFETLYGEQQRYDPINSWMPIVLPNGKPGYVSSRYARQPLENQLIFAQINGKWQLTEIPGGD</sequence>
<evidence type="ECO:0008006" key="4">
    <source>
        <dbReference type="Google" id="ProtNLM"/>
    </source>
</evidence>
<feature type="compositionally biased region" description="Low complexity" evidence="1">
    <location>
        <begin position="29"/>
        <end position="57"/>
    </location>
</feature>
<protein>
    <recommendedName>
        <fullName evidence="4">SH3 domain-containing protein</fullName>
    </recommendedName>
</protein>